<proteinExistence type="predicted"/>
<accession>A0ACB9SKH1</accession>
<evidence type="ECO:0000313" key="1">
    <source>
        <dbReference type="EMBL" id="KAI4455695.1"/>
    </source>
</evidence>
<sequence length="128" mass="15296">MWSRNWLQRRDHGRGVLHMLNDELLTEDNLAYTNYLRMRNEEFEILLKGIETTIMKQDTNMRCSISPKNRLQLTLRFLATGESYRSLMYATRIHETTISRIVPEVCEAIYNFLKKDYLTVSYLVFSLH</sequence>
<gene>
    <name evidence="1" type="ORF">MML48_9g00008711</name>
</gene>
<reference evidence="1" key="1">
    <citation type="submission" date="2022-04" db="EMBL/GenBank/DDBJ databases">
        <title>Chromosome-scale genome assembly of Holotrichia oblita Faldermann.</title>
        <authorList>
            <person name="Rongchong L."/>
        </authorList>
    </citation>
    <scope>NUCLEOTIDE SEQUENCE</scope>
    <source>
        <strain evidence="1">81SQS9</strain>
    </source>
</reference>
<dbReference type="EMBL" id="CM043023">
    <property type="protein sequence ID" value="KAI4455695.1"/>
    <property type="molecule type" value="Genomic_DNA"/>
</dbReference>
<keyword evidence="2" id="KW-1185">Reference proteome</keyword>
<comment type="caution">
    <text evidence="1">The sequence shown here is derived from an EMBL/GenBank/DDBJ whole genome shotgun (WGS) entry which is preliminary data.</text>
</comment>
<organism evidence="1 2">
    <name type="scientific">Holotrichia oblita</name>
    <name type="common">Chafer beetle</name>
    <dbReference type="NCBI Taxonomy" id="644536"/>
    <lineage>
        <taxon>Eukaryota</taxon>
        <taxon>Metazoa</taxon>
        <taxon>Ecdysozoa</taxon>
        <taxon>Arthropoda</taxon>
        <taxon>Hexapoda</taxon>
        <taxon>Insecta</taxon>
        <taxon>Pterygota</taxon>
        <taxon>Neoptera</taxon>
        <taxon>Endopterygota</taxon>
        <taxon>Coleoptera</taxon>
        <taxon>Polyphaga</taxon>
        <taxon>Scarabaeiformia</taxon>
        <taxon>Scarabaeidae</taxon>
        <taxon>Melolonthinae</taxon>
        <taxon>Holotrichia</taxon>
    </lineage>
</organism>
<dbReference type="Proteomes" id="UP001056778">
    <property type="component" value="Chromosome 9"/>
</dbReference>
<evidence type="ECO:0000313" key="2">
    <source>
        <dbReference type="Proteomes" id="UP001056778"/>
    </source>
</evidence>
<protein>
    <submittedName>
        <fullName evidence="1">Uncharacterized protein</fullName>
    </submittedName>
</protein>
<name>A0ACB9SKH1_HOLOL</name>